<dbReference type="SUPFAM" id="SSF54211">
    <property type="entry name" value="Ribosomal protein S5 domain 2-like"/>
    <property type="match status" value="1"/>
</dbReference>
<dbReference type="PANTHER" id="PTHR33992:SF1">
    <property type="entry name" value="RIBONUCLEASE P PROTEIN COMPONENT"/>
    <property type="match status" value="1"/>
</dbReference>
<sequence>MYDFRKLSRRDFQDLKQQGFSVVSRYFVFVHYARLEEGRGIAVIASKRIGNAVMRNYAKRRLRVLFRTVGKDLKQGINYLLVARQRLLYSRYDKVLTEFHRILLQEELLFFSIPE</sequence>
<name>W2V174_9RICK</name>
<evidence type="ECO:0000256" key="6">
    <source>
        <dbReference type="ARBA" id="ARBA00022884"/>
    </source>
</evidence>
<keyword evidence="3" id="KW-0540">Nuclease</keyword>
<dbReference type="NCBIfam" id="TIGR00188">
    <property type="entry name" value="rnpA"/>
    <property type="match status" value="1"/>
</dbReference>
<organism evidence="8 9">
    <name type="scientific">Candidatus Xenolissoclinum pacificiensis L6</name>
    <dbReference type="NCBI Taxonomy" id="1401685"/>
    <lineage>
        <taxon>Bacteria</taxon>
        <taxon>Pseudomonadati</taxon>
        <taxon>Pseudomonadota</taxon>
        <taxon>Alphaproteobacteria</taxon>
        <taxon>Rickettsiales</taxon>
        <taxon>Anaplasmataceae</taxon>
        <taxon>Candidatus Xenolissoclinum</taxon>
    </lineage>
</organism>
<dbReference type="PANTHER" id="PTHR33992">
    <property type="entry name" value="RIBONUCLEASE P PROTEIN COMPONENT"/>
    <property type="match status" value="1"/>
</dbReference>
<dbReference type="GO" id="GO:0000049">
    <property type="term" value="F:tRNA binding"/>
    <property type="evidence" value="ECO:0007669"/>
    <property type="project" value="InterPro"/>
</dbReference>
<dbReference type="Pfam" id="PF00825">
    <property type="entry name" value="Ribonuclease_P"/>
    <property type="match status" value="1"/>
</dbReference>
<dbReference type="Gene3D" id="3.30.230.10">
    <property type="match status" value="1"/>
</dbReference>
<proteinExistence type="predicted"/>
<evidence type="ECO:0000256" key="4">
    <source>
        <dbReference type="ARBA" id="ARBA00022759"/>
    </source>
</evidence>
<evidence type="ECO:0000313" key="9">
    <source>
        <dbReference type="Proteomes" id="UP000018951"/>
    </source>
</evidence>
<dbReference type="InterPro" id="IPR000100">
    <property type="entry name" value="RNase_P"/>
</dbReference>
<dbReference type="STRING" id="1401685.P857_322"/>
<dbReference type="InterPro" id="IPR020568">
    <property type="entry name" value="Ribosomal_Su5_D2-typ_SF"/>
</dbReference>
<comment type="function">
    <text evidence="1">RNaseP catalyzes the removal of the 5'-leader sequence from pre-tRNA to produce the mature 5'-terminus. It can also cleave other RNA substrates such as 4.5S RNA. The protein component plays an auxiliary but essential role in vivo by binding to the 5'-leader sequence and broadening the substrate specificity of the ribozyme.</text>
</comment>
<dbReference type="InterPro" id="IPR020539">
    <property type="entry name" value="RNase_P_CS"/>
</dbReference>
<dbReference type="AlphaFoldDB" id="W2V174"/>
<dbReference type="PROSITE" id="PS00648">
    <property type="entry name" value="RIBONUCLEASE_P"/>
    <property type="match status" value="1"/>
</dbReference>
<dbReference type="GO" id="GO:0042781">
    <property type="term" value="F:3'-tRNA processing endoribonuclease activity"/>
    <property type="evidence" value="ECO:0007669"/>
    <property type="project" value="TreeGrafter"/>
</dbReference>
<keyword evidence="9" id="KW-1185">Reference proteome</keyword>
<dbReference type="Proteomes" id="UP000018951">
    <property type="component" value="Unassembled WGS sequence"/>
</dbReference>
<accession>W2V174</accession>
<evidence type="ECO:0000313" key="8">
    <source>
        <dbReference type="EMBL" id="ETO91407.1"/>
    </source>
</evidence>
<dbReference type="GO" id="GO:0004526">
    <property type="term" value="F:ribonuclease P activity"/>
    <property type="evidence" value="ECO:0007669"/>
    <property type="project" value="UniProtKB-UniRule"/>
</dbReference>
<evidence type="ECO:0000256" key="2">
    <source>
        <dbReference type="ARBA" id="ARBA00022694"/>
    </source>
</evidence>
<comment type="caution">
    <text evidence="8">The sequence shown here is derived from an EMBL/GenBank/DDBJ whole genome shotgun (WGS) entry which is preliminary data.</text>
</comment>
<protein>
    <recommendedName>
        <fullName evidence="7">Ribonuclease P protein component</fullName>
        <ecNumber evidence="7">3.1.26.5</ecNumber>
    </recommendedName>
</protein>
<evidence type="ECO:0000256" key="5">
    <source>
        <dbReference type="ARBA" id="ARBA00022801"/>
    </source>
</evidence>
<dbReference type="InterPro" id="IPR014721">
    <property type="entry name" value="Ribsml_uS5_D2-typ_fold_subgr"/>
</dbReference>
<dbReference type="EMBL" id="AXCJ01000005">
    <property type="protein sequence ID" value="ETO91407.1"/>
    <property type="molecule type" value="Genomic_DNA"/>
</dbReference>
<keyword evidence="5" id="KW-0378">Hydrolase</keyword>
<keyword evidence="6" id="KW-0694">RNA-binding</keyword>
<dbReference type="EC" id="3.1.26.5" evidence="7"/>
<keyword evidence="4" id="KW-0255">Endonuclease</keyword>
<evidence type="ECO:0000256" key="1">
    <source>
        <dbReference type="ARBA" id="ARBA00002663"/>
    </source>
</evidence>
<dbReference type="GO" id="GO:0030677">
    <property type="term" value="C:ribonuclease P complex"/>
    <property type="evidence" value="ECO:0007669"/>
    <property type="project" value="TreeGrafter"/>
</dbReference>
<evidence type="ECO:0000256" key="3">
    <source>
        <dbReference type="ARBA" id="ARBA00022722"/>
    </source>
</evidence>
<reference evidence="8 9" key="1">
    <citation type="journal article" date="2013" name="PLoS ONE">
        <title>Bacterial endosymbiosis in a chordate host: long-term co-evolution and conservation of secondary metabolism.</title>
        <authorList>
            <person name="Kwan J.C."/>
            <person name="Schmidt E.W."/>
        </authorList>
    </citation>
    <scope>NUCLEOTIDE SEQUENCE [LARGE SCALE GENOMIC DNA]</scope>
    <source>
        <strain evidence="9">L6</strain>
    </source>
</reference>
<evidence type="ECO:0000256" key="7">
    <source>
        <dbReference type="NCBIfam" id="TIGR00188"/>
    </source>
</evidence>
<gene>
    <name evidence="8" type="primary">rnpA</name>
    <name evidence="8" type="ORF">P857_322</name>
</gene>
<keyword evidence="2" id="KW-0819">tRNA processing</keyword>